<evidence type="ECO:0000313" key="6">
    <source>
        <dbReference type="RefSeq" id="XP_028137640.1"/>
    </source>
</evidence>
<evidence type="ECO:0000256" key="2">
    <source>
        <dbReference type="ARBA" id="ARBA00022771"/>
    </source>
</evidence>
<keyword evidence="2" id="KW-0863">Zinc-finger</keyword>
<organism evidence="6">
    <name type="scientific">Diabrotica virgifera virgifera</name>
    <name type="common">western corn rootworm</name>
    <dbReference type="NCBI Taxonomy" id="50390"/>
    <lineage>
        <taxon>Eukaryota</taxon>
        <taxon>Metazoa</taxon>
        <taxon>Ecdysozoa</taxon>
        <taxon>Arthropoda</taxon>
        <taxon>Hexapoda</taxon>
        <taxon>Insecta</taxon>
        <taxon>Pterygota</taxon>
        <taxon>Neoptera</taxon>
        <taxon>Endopterygota</taxon>
        <taxon>Coleoptera</taxon>
        <taxon>Polyphaga</taxon>
        <taxon>Cucujiformia</taxon>
        <taxon>Chrysomeloidea</taxon>
        <taxon>Chrysomelidae</taxon>
        <taxon>Galerucinae</taxon>
        <taxon>Diabroticina</taxon>
        <taxon>Diabroticites</taxon>
        <taxon>Diabrotica</taxon>
    </lineage>
</organism>
<reference evidence="6" key="1">
    <citation type="submission" date="2025-08" db="UniProtKB">
        <authorList>
            <consortium name="RefSeq"/>
        </authorList>
    </citation>
    <scope>IDENTIFICATION</scope>
    <source>
        <tissue evidence="6">Whole insect</tissue>
    </source>
</reference>
<sequence length="392" mass="44471">MEKTVSQKGNDLLLKDGQCYRKAHTNADESISWRCVNPTCSGRLKVRDNVVNTITEHNHAPNPEKNVATKCVAEIKARAANCVENPRQIVQHCTNGIALEASVYLPTYTASQRTIERVRKRTNQLYPNPATVADINIPVALQTTSRNMNFLLWDSGAEDPNRILMFGTQENLDILQQNRHWFVDGTFKVAPELFVQVFTIHALVENTCMPLVYVLLQNKSEITYVRVFQKLLELKLTLNPASIMSDFEKAIQTAAAQAFNGVEIVGCLFHLGQSLWRKVQECGLTEEYQNNENVRQYTKMLLSLSFVPVNDVIVAFEELTEDFPNCLDPIIHGTQNKNEDPKEVLMEIADDLLLCNFNSKDVSDFFKQETKNGVIIVAKMRSRDIKTMFIKA</sequence>
<dbReference type="PANTHER" id="PTHR47160:SF10">
    <property type="entry name" value="MULE TRANSPOSASE DOMAIN-CONTAINING PROTEIN"/>
    <property type="match status" value="1"/>
</dbReference>
<dbReference type="InParanoid" id="A0A6P7FYN1"/>
<dbReference type="AlphaFoldDB" id="A0A6P7FYN1"/>
<dbReference type="InterPro" id="IPR007588">
    <property type="entry name" value="Znf_FLYWCH"/>
</dbReference>
<evidence type="ECO:0000259" key="4">
    <source>
        <dbReference type="Pfam" id="PF04500"/>
    </source>
</evidence>
<evidence type="ECO:0000256" key="3">
    <source>
        <dbReference type="ARBA" id="ARBA00022833"/>
    </source>
</evidence>
<dbReference type="Pfam" id="PF04500">
    <property type="entry name" value="FLYWCH"/>
    <property type="match status" value="1"/>
</dbReference>
<keyword evidence="3" id="KW-0862">Zinc</keyword>
<dbReference type="Pfam" id="PF10551">
    <property type="entry name" value="MULE"/>
    <property type="match status" value="1"/>
</dbReference>
<name>A0A6P7FYN1_DIAVI</name>
<dbReference type="Gene3D" id="2.20.25.240">
    <property type="match status" value="1"/>
</dbReference>
<feature type="domain" description="MULE transposase" evidence="5">
    <location>
        <begin position="181"/>
        <end position="272"/>
    </location>
</feature>
<accession>A0A6P7FYN1</accession>
<evidence type="ECO:0000256" key="1">
    <source>
        <dbReference type="ARBA" id="ARBA00022723"/>
    </source>
</evidence>
<feature type="domain" description="FLYWCH-type" evidence="4">
    <location>
        <begin position="6"/>
        <end position="59"/>
    </location>
</feature>
<evidence type="ECO:0000259" key="5">
    <source>
        <dbReference type="Pfam" id="PF10551"/>
    </source>
</evidence>
<dbReference type="PANTHER" id="PTHR47160">
    <property type="entry name" value="PUTATIVE-RELATED"/>
    <property type="match status" value="1"/>
</dbReference>
<dbReference type="RefSeq" id="XP_028137640.1">
    <property type="nucleotide sequence ID" value="XM_028281839.1"/>
</dbReference>
<gene>
    <name evidence="6" type="primary">LOC114332088</name>
</gene>
<protein>
    <submittedName>
        <fullName evidence="6">Uncharacterized protein LOC114332088</fullName>
    </submittedName>
</protein>
<keyword evidence="1" id="KW-0479">Metal-binding</keyword>
<dbReference type="GO" id="GO:0008270">
    <property type="term" value="F:zinc ion binding"/>
    <property type="evidence" value="ECO:0007669"/>
    <property type="project" value="UniProtKB-KW"/>
</dbReference>
<proteinExistence type="predicted"/>
<dbReference type="InterPro" id="IPR018289">
    <property type="entry name" value="MULE_transposase_dom"/>
</dbReference>